<dbReference type="NCBIfam" id="NF047561">
    <property type="entry name" value="orf58_phage_fam"/>
    <property type="match status" value="1"/>
</dbReference>
<dbReference type="EMBL" id="AM747720">
    <property type="protein sequence ID" value="CAR53283.1"/>
    <property type="molecule type" value="Genomic_DNA"/>
</dbReference>
<keyword evidence="3" id="KW-1185">Reference proteome</keyword>
<feature type="compositionally biased region" description="Pro residues" evidence="1">
    <location>
        <begin position="320"/>
        <end position="341"/>
    </location>
</feature>
<dbReference type="eggNOG" id="ENOG502ZC7P">
    <property type="taxonomic scope" value="Bacteria"/>
</dbReference>
<dbReference type="KEGG" id="bcj:BCAL2969"/>
<reference evidence="2 3" key="1">
    <citation type="journal article" date="2009" name="J. Bacteriol.">
        <title>The genome of Burkholderia cenocepacia J2315, an epidemic pathogen of cystic fibrosis patients.</title>
        <authorList>
            <person name="Holden M.T."/>
            <person name="Seth-Smith H.M."/>
            <person name="Crossman L.C."/>
            <person name="Sebaihia M."/>
            <person name="Bentley S.D."/>
            <person name="Cerdeno-Tarraga A.M."/>
            <person name="Thomson N.R."/>
            <person name="Bason N."/>
            <person name="Quail M.A."/>
            <person name="Sharp S."/>
            <person name="Cherevach I."/>
            <person name="Churcher C."/>
            <person name="Goodhead I."/>
            <person name="Hauser H."/>
            <person name="Holroyd N."/>
            <person name="Mungall K."/>
            <person name="Scott P."/>
            <person name="Walker D."/>
            <person name="White B."/>
            <person name="Rose H."/>
            <person name="Iversen P."/>
            <person name="Mil-Homens D."/>
            <person name="Rocha E.P."/>
            <person name="Fialho A.M."/>
            <person name="Baldwin A."/>
            <person name="Dowson C."/>
            <person name="Barrell B.G."/>
            <person name="Govan J.R."/>
            <person name="Vandamme P."/>
            <person name="Hart C.A."/>
            <person name="Mahenthiralingam E."/>
            <person name="Parkhill J."/>
        </authorList>
    </citation>
    <scope>NUCLEOTIDE SEQUENCE [LARGE SCALE GENOMIC DNA]</scope>
    <source>
        <strain evidence="3">ATCC BAA-245 / DSM 16553 / LMG 16656 / NCTC 13227 / J2315 / CF5610</strain>
    </source>
</reference>
<name>B4EB65_BURCJ</name>
<dbReference type="BioCyc" id="BCEN216591:G1G1V-3283-MONOMER"/>
<evidence type="ECO:0000256" key="1">
    <source>
        <dbReference type="SAM" id="MobiDB-lite"/>
    </source>
</evidence>
<dbReference type="RefSeq" id="WP_012492873.1">
    <property type="nucleotide sequence ID" value="NC_011000.1"/>
</dbReference>
<dbReference type="HOGENOM" id="CLU_059703_0_0_4"/>
<feature type="region of interest" description="Disordered" evidence="1">
    <location>
        <begin position="318"/>
        <end position="341"/>
    </location>
</feature>
<dbReference type="Proteomes" id="UP000001035">
    <property type="component" value="Chromosome 1"/>
</dbReference>
<proteinExistence type="predicted"/>
<dbReference type="AlphaFoldDB" id="B4EB65"/>
<evidence type="ECO:0000313" key="2">
    <source>
        <dbReference type="EMBL" id="CAR53283.1"/>
    </source>
</evidence>
<sequence>MSVEQYLRKASLVIGGDDGNGLDFSDMRFTFEIRRGDAETPNSARINVYNLSKNTANRVGDEFSRVVVSAGYEGGCGLLFDGSLIQARQGRESPTDTVLRLTCADGDRAYNFAYVNTTLAAGATHADVIEAALTAMQPKGVTRGYMPDLPGNPYPRGRVLFGMARDVMRCTARDLDMDWSIQDGKLTMIPKTSFIPGEIHVVTAETGMIGMPTQMKNYIVVKMLLNPRIRIGSVIQLKNASVQQYEFGLGIKDQPQNRFDALHNKLNNPTGEYGFYRVMIAEHRGDTRGNDWYTEATCIAVDASAQVDLLGKGTRDAIAPAPPKIDPNNPFPRPGPVNPYG</sequence>
<evidence type="ECO:0000313" key="3">
    <source>
        <dbReference type="Proteomes" id="UP000001035"/>
    </source>
</evidence>
<protein>
    <submittedName>
        <fullName evidence="2">Hypothetical phage protein</fullName>
    </submittedName>
</protein>
<gene>
    <name evidence="2" type="ORF">BCAL2969</name>
</gene>
<organism evidence="2 3">
    <name type="scientific">Burkholderia cenocepacia (strain ATCC BAA-245 / DSM 16553 / LMG 16656 / NCTC 13227 / J2315 / CF5610)</name>
    <name type="common">Burkholderia cepacia (strain J2315)</name>
    <dbReference type="NCBI Taxonomy" id="216591"/>
    <lineage>
        <taxon>Bacteria</taxon>
        <taxon>Pseudomonadati</taxon>
        <taxon>Pseudomonadota</taxon>
        <taxon>Betaproteobacteria</taxon>
        <taxon>Burkholderiales</taxon>
        <taxon>Burkholderiaceae</taxon>
        <taxon>Burkholderia</taxon>
        <taxon>Burkholderia cepacia complex</taxon>
    </lineage>
</organism>
<accession>B4EB65</accession>